<keyword evidence="3" id="KW-0346">Stress response</keyword>
<feature type="domain" description="PARP catalytic" evidence="5">
    <location>
        <begin position="232"/>
        <end position="451"/>
    </location>
</feature>
<keyword evidence="8" id="KW-1185">Reference proteome</keyword>
<evidence type="ECO:0000256" key="4">
    <source>
        <dbReference type="ARBA" id="ARBA00023242"/>
    </source>
</evidence>
<dbReference type="Pfam" id="PF12174">
    <property type="entry name" value="RST"/>
    <property type="match status" value="1"/>
</dbReference>
<evidence type="ECO:0000256" key="1">
    <source>
        <dbReference type="ARBA" id="ARBA00004123"/>
    </source>
</evidence>
<sequence>MEERKTKMFGNPQVIATNFKRKRLSTSSSHFTSVDHALVIDPFGADRYPSSCCNMLNSCDCKAAVILPLENHTVRSFRKFMMSGLPQRLLFYQDSEWKDFAAEVVDLVRVEFLAKRAIIEITYEYQQFLLDFVRMLHIDTNTGLGKPVAWIDEHGKCFFPEICVDFCASQGFLECKNVHAVCLPNGTQKVEVDASAAESLNSGYSHHKEKLMKYVKNLVDNDAMDVTSERIGENDLYFGSIPKEVTRVDDGQKLQGIVQKIFLSGISPYVVKDIVNISRAPLFDCLGEFSLHNFKKQVEIVKGVRGNANVCYAWLPASKIVAQDILLRGGMTFEKSMCGTTFGLGIHLASAKNSCLCASYVDVDENGISHMILCRIILGNVELVTPRSKQFQPSNENFDSGVDDLKSPKHYVIWEMNMHSHIYPEYVVAFRLHSQARGTSYGIFDSMFVKLDIFGYKYAIVRFGCPSEFSFGKETCNGSGVTNGILPLSSSKEGNVNQLLPDGQPQGPVKLFGRVPKIASPWMPFSMLFAAISTKISAQDMDLVDTYYEEFKKRKINRIDLVKRLRQIVGDKLLISTILKLQKKLPLVARPDLPTSTCKELESKPRVM</sequence>
<dbReference type="Pfam" id="PF23467">
    <property type="entry name" value="WWE_5"/>
    <property type="match status" value="1"/>
</dbReference>
<evidence type="ECO:0000259" key="6">
    <source>
        <dbReference type="PROSITE" id="PS51879"/>
    </source>
</evidence>
<dbReference type="OrthoDB" id="6133115at2759"/>
<dbReference type="GO" id="GO:0005634">
    <property type="term" value="C:nucleus"/>
    <property type="evidence" value="ECO:0007669"/>
    <property type="project" value="UniProtKB-SubCell"/>
</dbReference>
<evidence type="ECO:0000256" key="3">
    <source>
        <dbReference type="ARBA" id="ARBA00023016"/>
    </source>
</evidence>
<dbReference type="PANTHER" id="PTHR32263">
    <property type="entry name" value="INACTIVE POLY [ADP-RIBOSE] POLYMERASE SRO4-RELATED"/>
    <property type="match status" value="1"/>
</dbReference>
<dbReference type="PROSITE" id="PS51059">
    <property type="entry name" value="PARP_CATALYTIC"/>
    <property type="match status" value="1"/>
</dbReference>
<reference evidence="7 8" key="1">
    <citation type="journal article" date="2017" name="Nature">
        <title>The Apostasia genome and the evolution of orchids.</title>
        <authorList>
            <person name="Zhang G.Q."/>
            <person name="Liu K.W."/>
            <person name="Li Z."/>
            <person name="Lohaus R."/>
            <person name="Hsiao Y.Y."/>
            <person name="Niu S.C."/>
            <person name="Wang J.Y."/>
            <person name="Lin Y.C."/>
            <person name="Xu Q."/>
            <person name="Chen L.J."/>
            <person name="Yoshida K."/>
            <person name="Fujiwara S."/>
            <person name="Wang Z.W."/>
            <person name="Zhang Y.Q."/>
            <person name="Mitsuda N."/>
            <person name="Wang M."/>
            <person name="Liu G.H."/>
            <person name="Pecoraro L."/>
            <person name="Huang H.X."/>
            <person name="Xiao X.J."/>
            <person name="Lin M."/>
            <person name="Wu X.Y."/>
            <person name="Wu W.L."/>
            <person name="Chen Y.Y."/>
            <person name="Chang S.B."/>
            <person name="Sakamoto S."/>
            <person name="Ohme-Takagi M."/>
            <person name="Yagi M."/>
            <person name="Zeng S.J."/>
            <person name="Shen C.Y."/>
            <person name="Yeh C.M."/>
            <person name="Luo Y.B."/>
            <person name="Tsai W.C."/>
            <person name="Van de Peer Y."/>
            <person name="Liu Z.J."/>
        </authorList>
    </citation>
    <scope>NUCLEOTIDE SEQUENCE [LARGE SCALE GENOMIC DNA]</scope>
    <source>
        <strain evidence="8">cv. Shenzhen</strain>
        <tissue evidence="7">Stem</tissue>
    </source>
</reference>
<protein>
    <submittedName>
        <fullName evidence="7">Inactive poly [ADP-ribose] polymerase RCD1</fullName>
    </submittedName>
</protein>
<gene>
    <name evidence="7" type="primary">RCD1</name>
    <name evidence="7" type="ORF">AXF42_Ash012023</name>
</gene>
<evidence type="ECO:0000313" key="7">
    <source>
        <dbReference type="EMBL" id="PKA55731.1"/>
    </source>
</evidence>
<dbReference type="Gene3D" id="3.90.228.10">
    <property type="match status" value="1"/>
</dbReference>
<dbReference type="EMBL" id="KZ451978">
    <property type="protein sequence ID" value="PKA55731.1"/>
    <property type="molecule type" value="Genomic_DNA"/>
</dbReference>
<evidence type="ECO:0000259" key="5">
    <source>
        <dbReference type="PROSITE" id="PS51059"/>
    </source>
</evidence>
<dbReference type="InterPro" id="IPR044964">
    <property type="entry name" value="RCD1/SRO1-5"/>
</dbReference>
<name>A0A2I0AJL7_9ASPA</name>
<dbReference type="PANTHER" id="PTHR32263:SF5">
    <property type="entry name" value="INACTIVE POLY [ADP-RIBOSE] POLYMERASE SRO1-RELATED"/>
    <property type="match status" value="1"/>
</dbReference>
<proteinExistence type="predicted"/>
<feature type="domain" description="RST" evidence="6">
    <location>
        <begin position="516"/>
        <end position="587"/>
    </location>
</feature>
<dbReference type="AlphaFoldDB" id="A0A2I0AJL7"/>
<dbReference type="SUPFAM" id="SSF56399">
    <property type="entry name" value="ADP-ribosylation"/>
    <property type="match status" value="1"/>
</dbReference>
<comment type="subcellular location">
    <subcellularLocation>
        <location evidence="1">Nucleus</location>
    </subcellularLocation>
</comment>
<dbReference type="GO" id="GO:0003950">
    <property type="term" value="F:NAD+ poly-ADP-ribosyltransferase activity"/>
    <property type="evidence" value="ECO:0007669"/>
    <property type="project" value="InterPro"/>
</dbReference>
<dbReference type="InterPro" id="IPR057823">
    <property type="entry name" value="WWE_RCD1"/>
</dbReference>
<keyword evidence="2" id="KW-0217">Developmental protein</keyword>
<dbReference type="Proteomes" id="UP000236161">
    <property type="component" value="Unassembled WGS sequence"/>
</dbReference>
<dbReference type="InterPro" id="IPR022003">
    <property type="entry name" value="RST"/>
</dbReference>
<dbReference type="STRING" id="1088818.A0A2I0AJL7"/>
<evidence type="ECO:0000256" key="2">
    <source>
        <dbReference type="ARBA" id="ARBA00022473"/>
    </source>
</evidence>
<keyword evidence="4" id="KW-0539">Nucleus</keyword>
<dbReference type="PROSITE" id="PS51879">
    <property type="entry name" value="RST"/>
    <property type="match status" value="1"/>
</dbReference>
<evidence type="ECO:0000313" key="8">
    <source>
        <dbReference type="Proteomes" id="UP000236161"/>
    </source>
</evidence>
<organism evidence="7 8">
    <name type="scientific">Apostasia shenzhenica</name>
    <dbReference type="NCBI Taxonomy" id="1088818"/>
    <lineage>
        <taxon>Eukaryota</taxon>
        <taxon>Viridiplantae</taxon>
        <taxon>Streptophyta</taxon>
        <taxon>Embryophyta</taxon>
        <taxon>Tracheophyta</taxon>
        <taxon>Spermatophyta</taxon>
        <taxon>Magnoliopsida</taxon>
        <taxon>Liliopsida</taxon>
        <taxon>Asparagales</taxon>
        <taxon>Orchidaceae</taxon>
        <taxon>Apostasioideae</taxon>
        <taxon>Apostasia</taxon>
    </lineage>
</organism>
<accession>A0A2I0AJL7</accession>
<dbReference type="InterPro" id="IPR012317">
    <property type="entry name" value="Poly(ADP-ribose)pol_cat_dom"/>
</dbReference>